<name>A0A4V1M3I1_TREME</name>
<dbReference type="Proteomes" id="UP000289152">
    <property type="component" value="Unassembled WGS sequence"/>
</dbReference>
<protein>
    <submittedName>
        <fullName evidence="3">Uncharacterized protein</fullName>
    </submittedName>
</protein>
<feature type="region of interest" description="Disordered" evidence="1">
    <location>
        <begin position="208"/>
        <end position="234"/>
    </location>
</feature>
<feature type="transmembrane region" description="Helical" evidence="2">
    <location>
        <begin position="70"/>
        <end position="91"/>
    </location>
</feature>
<evidence type="ECO:0000256" key="2">
    <source>
        <dbReference type="SAM" id="Phobius"/>
    </source>
</evidence>
<feature type="compositionally biased region" description="Basic residues" evidence="1">
    <location>
        <begin position="208"/>
        <end position="222"/>
    </location>
</feature>
<keyword evidence="2" id="KW-0812">Transmembrane</keyword>
<dbReference type="VEuPathDB" id="FungiDB:TREMEDRAFT_69388"/>
<dbReference type="InParanoid" id="A0A4V1M3I1"/>
<feature type="transmembrane region" description="Helical" evidence="2">
    <location>
        <begin position="138"/>
        <end position="161"/>
    </location>
</feature>
<gene>
    <name evidence="3" type="ORF">M231_05780</name>
</gene>
<reference evidence="3 4" key="1">
    <citation type="submission" date="2016-06" db="EMBL/GenBank/DDBJ databases">
        <title>Evolution of pathogenesis and genome organization in the Tremellales.</title>
        <authorList>
            <person name="Cuomo C."/>
            <person name="Litvintseva A."/>
            <person name="Heitman J."/>
            <person name="Chen Y."/>
            <person name="Sun S."/>
            <person name="Springer D."/>
            <person name="Dromer F."/>
            <person name="Young S."/>
            <person name="Zeng Q."/>
            <person name="Chapman S."/>
            <person name="Gujja S."/>
            <person name="Saif S."/>
            <person name="Birren B."/>
        </authorList>
    </citation>
    <scope>NUCLEOTIDE SEQUENCE [LARGE SCALE GENOMIC DNA]</scope>
    <source>
        <strain evidence="3 4">ATCC 28783</strain>
    </source>
</reference>
<feature type="region of interest" description="Disordered" evidence="1">
    <location>
        <begin position="418"/>
        <end position="500"/>
    </location>
</feature>
<feature type="compositionally biased region" description="Acidic residues" evidence="1">
    <location>
        <begin position="466"/>
        <end position="475"/>
    </location>
</feature>
<dbReference type="EMBL" id="SDIL01000082">
    <property type="protein sequence ID" value="RXK36947.1"/>
    <property type="molecule type" value="Genomic_DNA"/>
</dbReference>
<evidence type="ECO:0000313" key="3">
    <source>
        <dbReference type="EMBL" id="RXK36947.1"/>
    </source>
</evidence>
<evidence type="ECO:0000256" key="1">
    <source>
        <dbReference type="SAM" id="MobiDB-lite"/>
    </source>
</evidence>
<feature type="transmembrane region" description="Helical" evidence="2">
    <location>
        <begin position="167"/>
        <end position="187"/>
    </location>
</feature>
<feature type="compositionally biased region" description="Basic and acidic residues" evidence="1">
    <location>
        <begin position="455"/>
        <end position="465"/>
    </location>
</feature>
<accession>A0A4V1M3I1</accession>
<dbReference type="STRING" id="5217.A0A4V1M3I1"/>
<dbReference type="AlphaFoldDB" id="A0A4V1M3I1"/>
<comment type="caution">
    <text evidence="3">The sequence shown here is derived from an EMBL/GenBank/DDBJ whole genome shotgun (WGS) entry which is preliminary data.</text>
</comment>
<sequence length="513" mass="57853">MALVLGHSADRADHWPYDLDYVAVPIPRNGWSNGQKGAWYFLQALNAGLSNLTHIQFLTLLFPSRLETRLIFCVLGPLAISASALTFTALAPSRTVFDLGDAVRNVFNSTLLLIFTIALAIWGFFVNRRRAWRFDGGTAIFGFGALFLAVVTTVCNFVAIKEDGIDWLQHLLFAGVLWQTWLGWWWWVGSGMGIGEVEDLMERAERKKRQRAKRAAKQRSSQRAHPPQPIHNSITTGISQFTSILRRRTSSLLRQQPPQPHVDPPIELADLSSSPQRVTFSPASTSVDRGVFSSVSDTSTSGTPSLHTPRNMGELLSFPIRWIYVYSRRLRRAHEEAAKREALAHAEIRQRVFSHTPQADETGWGLGQFGIREREESTRRLRRAGDLLREDRLLSPGGVNEEVEALDGAEFTERAMHASGTEQDVGEGKQSIVAGERRNTRRRIGNGGEEQIGGTRDRDGQGEVRDTEEEWEDITSSDNSQPVPPPARQRRRPEGWSWWGPLRDWRLNDRSVF</sequence>
<evidence type="ECO:0000313" key="4">
    <source>
        <dbReference type="Proteomes" id="UP000289152"/>
    </source>
</evidence>
<keyword evidence="2" id="KW-1133">Transmembrane helix</keyword>
<keyword evidence="4" id="KW-1185">Reference proteome</keyword>
<proteinExistence type="predicted"/>
<dbReference type="OrthoDB" id="3357304at2759"/>
<keyword evidence="2" id="KW-0472">Membrane</keyword>
<organism evidence="3 4">
    <name type="scientific">Tremella mesenterica</name>
    <name type="common">Jelly fungus</name>
    <dbReference type="NCBI Taxonomy" id="5217"/>
    <lineage>
        <taxon>Eukaryota</taxon>
        <taxon>Fungi</taxon>
        <taxon>Dikarya</taxon>
        <taxon>Basidiomycota</taxon>
        <taxon>Agaricomycotina</taxon>
        <taxon>Tremellomycetes</taxon>
        <taxon>Tremellales</taxon>
        <taxon>Tremellaceae</taxon>
        <taxon>Tremella</taxon>
    </lineage>
</organism>
<feature type="transmembrane region" description="Helical" evidence="2">
    <location>
        <begin position="38"/>
        <end position="58"/>
    </location>
</feature>
<feature type="transmembrane region" description="Helical" evidence="2">
    <location>
        <begin position="106"/>
        <end position="126"/>
    </location>
</feature>